<evidence type="ECO:0000256" key="11">
    <source>
        <dbReference type="SAM" id="MobiDB-lite"/>
    </source>
</evidence>
<dbReference type="PANTHER" id="PTHR34476:SF1">
    <property type="entry name" value="DNA-DIRECTED RNA POLYMERASE SUBUNIT OMEGA"/>
    <property type="match status" value="1"/>
</dbReference>
<feature type="region of interest" description="Disordered" evidence="11">
    <location>
        <begin position="80"/>
        <end position="101"/>
    </location>
</feature>
<keyword evidence="6 10" id="KW-0548">Nucleotidyltransferase</keyword>
<evidence type="ECO:0000256" key="3">
    <source>
        <dbReference type="ARBA" id="ARBA00013725"/>
    </source>
</evidence>
<dbReference type="GO" id="GO:0000428">
    <property type="term" value="C:DNA-directed RNA polymerase complex"/>
    <property type="evidence" value="ECO:0007669"/>
    <property type="project" value="UniProtKB-KW"/>
</dbReference>
<evidence type="ECO:0000256" key="4">
    <source>
        <dbReference type="ARBA" id="ARBA00022478"/>
    </source>
</evidence>
<dbReference type="GO" id="GO:0003677">
    <property type="term" value="F:DNA binding"/>
    <property type="evidence" value="ECO:0007669"/>
    <property type="project" value="UniProtKB-UniRule"/>
</dbReference>
<accession>A0A7X2TJI8</accession>
<dbReference type="PANTHER" id="PTHR34476">
    <property type="entry name" value="DNA-DIRECTED RNA POLYMERASE SUBUNIT OMEGA"/>
    <property type="match status" value="1"/>
</dbReference>
<comment type="caution">
    <text evidence="12">The sequence shown here is derived from an EMBL/GenBank/DDBJ whole genome shotgun (WGS) entry which is preliminary data.</text>
</comment>
<evidence type="ECO:0000256" key="2">
    <source>
        <dbReference type="ARBA" id="ARBA00012418"/>
    </source>
</evidence>
<dbReference type="NCBIfam" id="TIGR00690">
    <property type="entry name" value="rpoZ"/>
    <property type="match status" value="1"/>
</dbReference>
<dbReference type="Pfam" id="PF01192">
    <property type="entry name" value="RNA_pol_Rpb6"/>
    <property type="match status" value="1"/>
</dbReference>
<keyword evidence="13" id="KW-1185">Reference proteome</keyword>
<evidence type="ECO:0000313" key="13">
    <source>
        <dbReference type="Proteomes" id="UP000440513"/>
    </source>
</evidence>
<dbReference type="EC" id="2.7.7.6" evidence="2 10"/>
<keyword evidence="4 10" id="KW-0240">DNA-directed RNA polymerase</keyword>
<dbReference type="SMART" id="SM01409">
    <property type="entry name" value="RNA_pol_Rpb6"/>
    <property type="match status" value="1"/>
</dbReference>
<dbReference type="Proteomes" id="UP000440513">
    <property type="component" value="Unassembled WGS sequence"/>
</dbReference>
<evidence type="ECO:0000256" key="10">
    <source>
        <dbReference type="HAMAP-Rule" id="MF_00366"/>
    </source>
</evidence>
<evidence type="ECO:0000256" key="7">
    <source>
        <dbReference type="ARBA" id="ARBA00023163"/>
    </source>
</evidence>
<feature type="compositionally biased region" description="Basic and acidic residues" evidence="11">
    <location>
        <begin position="87"/>
        <end position="101"/>
    </location>
</feature>
<evidence type="ECO:0000256" key="9">
    <source>
        <dbReference type="ARBA" id="ARBA00048552"/>
    </source>
</evidence>
<evidence type="ECO:0000256" key="8">
    <source>
        <dbReference type="ARBA" id="ARBA00029924"/>
    </source>
</evidence>
<reference evidence="12 13" key="1">
    <citation type="submission" date="2019-08" db="EMBL/GenBank/DDBJ databases">
        <title>In-depth cultivation of the pig gut microbiome towards novel bacterial diversity and tailored functional studies.</title>
        <authorList>
            <person name="Wylensek D."/>
            <person name="Hitch T.C.A."/>
            <person name="Clavel T."/>
        </authorList>
    </citation>
    <scope>NUCLEOTIDE SEQUENCE [LARGE SCALE GENOMIC DNA]</scope>
    <source>
        <strain evidence="12 13">BSM-380-WT-5A</strain>
    </source>
</reference>
<dbReference type="RefSeq" id="WP_154431248.1">
    <property type="nucleotide sequence ID" value="NZ_JBQHQP010000002.1"/>
</dbReference>
<sequence>MIHPSYTELIQAVNKDVEEIDTPVCNSRYSIVLATSKRARQLIAGAEPMVSYSLNKPLSIAVDEVYKGKVTIIPDTEDVEEAEAEAALEKELEAEDKNAEE</sequence>
<dbReference type="EMBL" id="VUMS01000002">
    <property type="protein sequence ID" value="MST65423.1"/>
    <property type="molecule type" value="Genomic_DNA"/>
</dbReference>
<dbReference type="SUPFAM" id="SSF63562">
    <property type="entry name" value="RPB6/omega subunit-like"/>
    <property type="match status" value="1"/>
</dbReference>
<dbReference type="InterPro" id="IPR006110">
    <property type="entry name" value="Pol_omega/Rpo6/RPB6"/>
</dbReference>
<evidence type="ECO:0000256" key="1">
    <source>
        <dbReference type="ARBA" id="ARBA00006711"/>
    </source>
</evidence>
<evidence type="ECO:0000313" key="12">
    <source>
        <dbReference type="EMBL" id="MST65423.1"/>
    </source>
</evidence>
<organism evidence="12 13">
    <name type="scientific">Oliverpabstia intestinalis</name>
    <dbReference type="NCBI Taxonomy" id="2606633"/>
    <lineage>
        <taxon>Bacteria</taxon>
        <taxon>Bacillati</taxon>
        <taxon>Bacillota</taxon>
        <taxon>Clostridia</taxon>
        <taxon>Lachnospirales</taxon>
        <taxon>Lachnospiraceae</taxon>
        <taxon>Oliverpabstia</taxon>
    </lineage>
</organism>
<comment type="similarity">
    <text evidence="1 10">Belongs to the RNA polymerase subunit omega family.</text>
</comment>
<dbReference type="HAMAP" id="MF_00366">
    <property type="entry name" value="RNApol_bact_RpoZ"/>
    <property type="match status" value="1"/>
</dbReference>
<comment type="subunit">
    <text evidence="10">The RNAP catalytic core consists of 2 alpha, 1 beta, 1 beta' and 1 omega subunit. When a sigma factor is associated with the core the holoenzyme is formed, which can initiate transcription.</text>
</comment>
<dbReference type="InterPro" id="IPR003716">
    <property type="entry name" value="DNA-dir_RNA_pol_omega"/>
</dbReference>
<dbReference type="GO" id="GO:0003899">
    <property type="term" value="F:DNA-directed RNA polymerase activity"/>
    <property type="evidence" value="ECO:0007669"/>
    <property type="project" value="UniProtKB-UniRule"/>
</dbReference>
<gene>
    <name evidence="10" type="primary">rpoZ</name>
    <name evidence="12" type="ORF">FYJ57_01430</name>
</gene>
<keyword evidence="7 10" id="KW-0804">Transcription</keyword>
<keyword evidence="5 10" id="KW-0808">Transferase</keyword>
<dbReference type="AlphaFoldDB" id="A0A7X2TJI8"/>
<evidence type="ECO:0000256" key="6">
    <source>
        <dbReference type="ARBA" id="ARBA00022695"/>
    </source>
</evidence>
<dbReference type="GO" id="GO:0006351">
    <property type="term" value="P:DNA-templated transcription"/>
    <property type="evidence" value="ECO:0007669"/>
    <property type="project" value="UniProtKB-UniRule"/>
</dbReference>
<evidence type="ECO:0000256" key="5">
    <source>
        <dbReference type="ARBA" id="ARBA00022679"/>
    </source>
</evidence>
<dbReference type="Gene3D" id="3.90.940.10">
    <property type="match status" value="1"/>
</dbReference>
<name>A0A7X2TJI8_9FIRM</name>
<proteinExistence type="inferred from homology"/>
<dbReference type="InterPro" id="IPR036161">
    <property type="entry name" value="RPB6/omega-like_sf"/>
</dbReference>
<comment type="catalytic activity">
    <reaction evidence="9 10">
        <text>RNA(n) + a ribonucleoside 5'-triphosphate = RNA(n+1) + diphosphate</text>
        <dbReference type="Rhea" id="RHEA:21248"/>
        <dbReference type="Rhea" id="RHEA-COMP:14527"/>
        <dbReference type="Rhea" id="RHEA-COMP:17342"/>
        <dbReference type="ChEBI" id="CHEBI:33019"/>
        <dbReference type="ChEBI" id="CHEBI:61557"/>
        <dbReference type="ChEBI" id="CHEBI:140395"/>
        <dbReference type="EC" id="2.7.7.6"/>
    </reaction>
</comment>
<comment type="function">
    <text evidence="10">Promotes RNA polymerase assembly. Latches the N- and C-terminal regions of the beta' subunit thereby facilitating its interaction with the beta and alpha subunits.</text>
</comment>
<protein>
    <recommendedName>
        <fullName evidence="3 10">DNA-directed RNA polymerase subunit omega</fullName>
        <shortName evidence="10">RNAP omega subunit</shortName>
        <ecNumber evidence="2 10">2.7.7.6</ecNumber>
    </recommendedName>
    <alternativeName>
        <fullName evidence="10">RNA polymerase omega subunit</fullName>
    </alternativeName>
    <alternativeName>
        <fullName evidence="8 10">Transcriptase subunit omega</fullName>
    </alternativeName>
</protein>